<keyword evidence="1" id="KW-0505">Motor protein</keyword>
<dbReference type="InterPro" id="IPR001372">
    <property type="entry name" value="Dynein_light_chain_typ-1/2"/>
</dbReference>
<dbReference type="Proteomes" id="UP000233551">
    <property type="component" value="Unassembled WGS sequence"/>
</dbReference>
<dbReference type="FunFam" id="3.30.740.10:FF:000003">
    <property type="entry name" value="Dynein light chain"/>
    <property type="match status" value="1"/>
</dbReference>
<evidence type="ECO:0000256" key="1">
    <source>
        <dbReference type="RuleBase" id="RU365010"/>
    </source>
</evidence>
<comment type="subcellular location">
    <subcellularLocation>
        <location evidence="1">Cytoplasm</location>
        <location evidence="1">Cytoskeleton</location>
    </subcellularLocation>
</comment>
<dbReference type="SUPFAM" id="SSF54648">
    <property type="entry name" value="DLC"/>
    <property type="match status" value="1"/>
</dbReference>
<dbReference type="PANTHER" id="PTHR11886">
    <property type="entry name" value="DYNEIN LIGHT CHAIN"/>
    <property type="match status" value="1"/>
</dbReference>
<evidence type="ECO:0000313" key="3">
    <source>
        <dbReference type="Proteomes" id="UP000233551"/>
    </source>
</evidence>
<dbReference type="GO" id="GO:0007017">
    <property type="term" value="P:microtubule-based process"/>
    <property type="evidence" value="ECO:0007669"/>
    <property type="project" value="InterPro"/>
</dbReference>
<sequence>MPSHGRRSVSQVETNLASVVAFLQVKVMVSDMPGFMQVHAFRCARRTYDSLEKFSSRHMAYNMKKEFDKIYGPAWHCIVGSSFGSFVTHATGCFLYFSMEKLYVLLFKTRVQRALD</sequence>
<accession>A0A2I0KDZ5</accession>
<proteinExistence type="inferred from homology"/>
<dbReference type="GO" id="GO:0005868">
    <property type="term" value="C:cytoplasmic dynein complex"/>
    <property type="evidence" value="ECO:0007669"/>
    <property type="project" value="TreeGrafter"/>
</dbReference>
<comment type="caution">
    <text evidence="2">The sequence shown here is derived from an EMBL/GenBank/DDBJ whole genome shotgun (WGS) entry which is preliminary data.</text>
</comment>
<dbReference type="GO" id="GO:0045505">
    <property type="term" value="F:dynein intermediate chain binding"/>
    <property type="evidence" value="ECO:0007669"/>
    <property type="project" value="TreeGrafter"/>
</dbReference>
<dbReference type="SMART" id="SM01375">
    <property type="entry name" value="Dynein_light"/>
    <property type="match status" value="1"/>
</dbReference>
<evidence type="ECO:0000313" key="2">
    <source>
        <dbReference type="EMBL" id="PKI66738.1"/>
    </source>
</evidence>
<dbReference type="InterPro" id="IPR037177">
    <property type="entry name" value="DLC_sf"/>
</dbReference>
<keyword evidence="3" id="KW-1185">Reference proteome</keyword>
<comment type="similarity">
    <text evidence="1">Belongs to the dynein light chain family.</text>
</comment>
<dbReference type="EMBL" id="PGOL01000658">
    <property type="protein sequence ID" value="PKI66738.1"/>
    <property type="molecule type" value="Genomic_DNA"/>
</dbReference>
<keyword evidence="1" id="KW-0963">Cytoplasm</keyword>
<keyword evidence="1" id="KW-0206">Cytoskeleton</keyword>
<dbReference type="AlphaFoldDB" id="A0A2I0KDZ5"/>
<gene>
    <name evidence="2" type="ORF">CRG98_012933</name>
</gene>
<dbReference type="Gene3D" id="3.30.740.10">
    <property type="entry name" value="Protein Inhibitor Of Neuronal Nitric Oxide Synthase"/>
    <property type="match status" value="1"/>
</dbReference>
<dbReference type="GO" id="GO:0005874">
    <property type="term" value="C:microtubule"/>
    <property type="evidence" value="ECO:0007669"/>
    <property type="project" value="UniProtKB-KW"/>
</dbReference>
<protein>
    <recommendedName>
        <fullName evidence="1">Dynein light chain</fullName>
    </recommendedName>
</protein>
<keyword evidence="1" id="KW-0243">Dynein</keyword>
<keyword evidence="1" id="KW-0493">Microtubule</keyword>
<reference evidence="2 3" key="1">
    <citation type="submission" date="2017-11" db="EMBL/GenBank/DDBJ databases">
        <title>De-novo sequencing of pomegranate (Punica granatum L.) genome.</title>
        <authorList>
            <person name="Akparov Z."/>
            <person name="Amiraslanov A."/>
            <person name="Hajiyeva S."/>
            <person name="Abbasov M."/>
            <person name="Kaur K."/>
            <person name="Hamwieh A."/>
            <person name="Solovyev V."/>
            <person name="Salamov A."/>
            <person name="Braich B."/>
            <person name="Kosarev P."/>
            <person name="Mahmoud A."/>
            <person name="Hajiyev E."/>
            <person name="Babayeva S."/>
            <person name="Izzatullayeva V."/>
            <person name="Mammadov A."/>
            <person name="Mammadov A."/>
            <person name="Sharifova S."/>
            <person name="Ojaghi J."/>
            <person name="Eynullazada K."/>
            <person name="Bayramov B."/>
            <person name="Abdulazimova A."/>
            <person name="Shahmuradov I."/>
        </authorList>
    </citation>
    <scope>NUCLEOTIDE SEQUENCE [LARGE SCALE GENOMIC DNA]</scope>
    <source>
        <strain evidence="3">cv. AG2017</strain>
        <tissue evidence="2">Leaf</tissue>
    </source>
</reference>
<dbReference type="Pfam" id="PF01221">
    <property type="entry name" value="Dynein_light"/>
    <property type="match status" value="1"/>
</dbReference>
<dbReference type="PANTHER" id="PTHR11886:SF37">
    <property type="entry name" value="DYNEIN LIGHT CHAIN"/>
    <property type="match status" value="1"/>
</dbReference>
<name>A0A2I0KDZ5_PUNGR</name>
<organism evidence="2 3">
    <name type="scientific">Punica granatum</name>
    <name type="common">Pomegranate</name>
    <dbReference type="NCBI Taxonomy" id="22663"/>
    <lineage>
        <taxon>Eukaryota</taxon>
        <taxon>Viridiplantae</taxon>
        <taxon>Streptophyta</taxon>
        <taxon>Embryophyta</taxon>
        <taxon>Tracheophyta</taxon>
        <taxon>Spermatophyta</taxon>
        <taxon>Magnoliopsida</taxon>
        <taxon>eudicotyledons</taxon>
        <taxon>Gunneridae</taxon>
        <taxon>Pentapetalae</taxon>
        <taxon>rosids</taxon>
        <taxon>malvids</taxon>
        <taxon>Myrtales</taxon>
        <taxon>Lythraceae</taxon>
        <taxon>Punica</taxon>
    </lineage>
</organism>
<dbReference type="STRING" id="22663.A0A2I0KDZ5"/>